<dbReference type="eggNOG" id="ENOG50314EV">
    <property type="taxonomic scope" value="Bacteria"/>
</dbReference>
<dbReference type="GO" id="GO:0046872">
    <property type="term" value="F:metal ion binding"/>
    <property type="evidence" value="ECO:0007669"/>
    <property type="project" value="InterPro"/>
</dbReference>
<protein>
    <submittedName>
        <fullName evidence="2">TIGR03083 family protein</fullName>
    </submittedName>
</protein>
<dbReference type="Proteomes" id="UP000183413">
    <property type="component" value="Unassembled WGS sequence"/>
</dbReference>
<evidence type="ECO:0000313" key="2">
    <source>
        <dbReference type="EMBL" id="SFO21748.1"/>
    </source>
</evidence>
<dbReference type="InterPro" id="IPR024344">
    <property type="entry name" value="MDMPI_metal-binding"/>
</dbReference>
<dbReference type="STRING" id="1993.SAMN04489713_104547"/>
<evidence type="ECO:0000313" key="3">
    <source>
        <dbReference type="Proteomes" id="UP000183413"/>
    </source>
</evidence>
<dbReference type="InterPro" id="IPR034660">
    <property type="entry name" value="DinB/YfiT-like"/>
</dbReference>
<feature type="domain" description="Mycothiol-dependent maleylpyruvate isomerase metal-binding" evidence="1">
    <location>
        <begin position="29"/>
        <end position="128"/>
    </location>
</feature>
<proteinExistence type="predicted"/>
<gene>
    <name evidence="2" type="ORF">SAMN04489713_104547</name>
</gene>
<dbReference type="InterPro" id="IPR017517">
    <property type="entry name" value="Maleyloyr_isom"/>
</dbReference>
<reference evidence="2 3" key="1">
    <citation type="submission" date="2016-10" db="EMBL/GenBank/DDBJ databases">
        <authorList>
            <person name="de Groot N.N."/>
        </authorList>
    </citation>
    <scope>NUCLEOTIDE SEQUENCE [LARGE SCALE GENOMIC DNA]</scope>
    <source>
        <strain evidence="2 3">DSM 43067</strain>
    </source>
</reference>
<sequence>MAAEVRREQPPQQDLIALGEDRIADAVKTERRRLSDLLDDLGEAEWAVRSLCDAWTVREVVAHLTFSTRATFGSVILPAIKARGDLDRMAAMMAHDRAARYTPDELVRQLRESAESSRRMPGSSPMDPLMDLLVHGQDIARPLERHHPVPIALAVPALAYVAASRFHGGSGRVAGLTLVATDADWWSGLGPQVRGNAEDLLLAVSGRPAGLAGLTGPGAELLAARLGGR</sequence>
<keyword evidence="3" id="KW-1185">Reference proteome</keyword>
<dbReference type="Pfam" id="PF11716">
    <property type="entry name" value="MDMPI_N"/>
    <property type="match status" value="1"/>
</dbReference>
<evidence type="ECO:0000259" key="1">
    <source>
        <dbReference type="Pfam" id="PF11716"/>
    </source>
</evidence>
<organism evidence="2 3">
    <name type="scientific">Actinomadura madurae</name>
    <dbReference type="NCBI Taxonomy" id="1993"/>
    <lineage>
        <taxon>Bacteria</taxon>
        <taxon>Bacillati</taxon>
        <taxon>Actinomycetota</taxon>
        <taxon>Actinomycetes</taxon>
        <taxon>Streptosporangiales</taxon>
        <taxon>Thermomonosporaceae</taxon>
        <taxon>Actinomadura</taxon>
    </lineage>
</organism>
<dbReference type="EMBL" id="FOVH01000004">
    <property type="protein sequence ID" value="SFO21748.1"/>
    <property type="molecule type" value="Genomic_DNA"/>
</dbReference>
<name>A0A1I5FDA5_9ACTN</name>
<dbReference type="NCBIfam" id="TIGR03083">
    <property type="entry name" value="maleylpyruvate isomerase family mycothiol-dependent enzyme"/>
    <property type="match status" value="1"/>
</dbReference>
<dbReference type="SUPFAM" id="SSF109854">
    <property type="entry name" value="DinB/YfiT-like putative metalloenzymes"/>
    <property type="match status" value="1"/>
</dbReference>
<dbReference type="InParanoid" id="A0A1I5FDA5"/>
<dbReference type="Gene3D" id="1.20.120.450">
    <property type="entry name" value="dinb family like domain"/>
    <property type="match status" value="1"/>
</dbReference>
<dbReference type="AlphaFoldDB" id="A0A1I5FDA5"/>
<dbReference type="RefSeq" id="WP_083597642.1">
    <property type="nucleotide sequence ID" value="NZ_FOVH01000004.1"/>
</dbReference>
<accession>A0A1I5FDA5</accession>